<evidence type="ECO:0000256" key="2">
    <source>
        <dbReference type="ARBA" id="ARBA00023319"/>
    </source>
</evidence>
<dbReference type="SMART" id="SM00407">
    <property type="entry name" value="IGc1"/>
    <property type="match status" value="2"/>
</dbReference>
<dbReference type="AlphaFoldDB" id="A0A9D3LMU4"/>
<dbReference type="InterPro" id="IPR003006">
    <property type="entry name" value="Ig/MHC_CS"/>
</dbReference>
<dbReference type="InterPro" id="IPR013783">
    <property type="entry name" value="Ig-like_fold"/>
</dbReference>
<dbReference type="GO" id="GO:0006955">
    <property type="term" value="P:immune response"/>
    <property type="evidence" value="ECO:0007669"/>
    <property type="project" value="TreeGrafter"/>
</dbReference>
<dbReference type="Proteomes" id="UP001044222">
    <property type="component" value="Chromosome 17"/>
</dbReference>
<dbReference type="Gene3D" id="2.60.40.10">
    <property type="entry name" value="Immunoglobulins"/>
    <property type="match status" value="2"/>
</dbReference>
<evidence type="ECO:0000313" key="7">
    <source>
        <dbReference type="Proteomes" id="UP001044222"/>
    </source>
</evidence>
<keyword evidence="1" id="KW-0325">Glycoprotein</keyword>
<dbReference type="GO" id="GO:0005615">
    <property type="term" value="C:extracellular space"/>
    <property type="evidence" value="ECO:0007669"/>
    <property type="project" value="TreeGrafter"/>
</dbReference>
<evidence type="ECO:0000256" key="3">
    <source>
        <dbReference type="RuleBase" id="RU004439"/>
    </source>
</evidence>
<evidence type="ECO:0000313" key="6">
    <source>
        <dbReference type="EMBL" id="KAG5831895.1"/>
    </source>
</evidence>
<dbReference type="PANTHER" id="PTHR16675">
    <property type="entry name" value="MHC CLASS I-RELATED"/>
    <property type="match status" value="1"/>
</dbReference>
<dbReference type="Pfam" id="PF00129">
    <property type="entry name" value="MHC_I"/>
    <property type="match status" value="1"/>
</dbReference>
<accession>A0A9D3LMU4</accession>
<dbReference type="InterPro" id="IPR037055">
    <property type="entry name" value="MHC_I-like_Ag-recog_sf"/>
</dbReference>
<evidence type="ECO:0000256" key="1">
    <source>
        <dbReference type="ARBA" id="ARBA00023180"/>
    </source>
</evidence>
<keyword evidence="4" id="KW-0732">Signal</keyword>
<dbReference type="PRINTS" id="PR01638">
    <property type="entry name" value="MHCCLASSI"/>
</dbReference>
<reference evidence="6" key="1">
    <citation type="submission" date="2021-01" db="EMBL/GenBank/DDBJ databases">
        <title>A chromosome-scale assembly of European eel, Anguilla anguilla.</title>
        <authorList>
            <person name="Henkel C."/>
            <person name="Jong-Raadsen S.A."/>
            <person name="Dufour S."/>
            <person name="Weltzien F.-A."/>
            <person name="Palstra A.P."/>
            <person name="Pelster B."/>
            <person name="Spaink H.P."/>
            <person name="Van Den Thillart G.E."/>
            <person name="Jansen H."/>
            <person name="Zahm M."/>
            <person name="Klopp C."/>
            <person name="Cedric C."/>
            <person name="Louis A."/>
            <person name="Berthelot C."/>
            <person name="Parey E."/>
            <person name="Roest Crollius H."/>
            <person name="Montfort J."/>
            <person name="Robinson-Rechavi M."/>
            <person name="Bucao C."/>
            <person name="Bouchez O."/>
            <person name="Gislard M."/>
            <person name="Lluch J."/>
            <person name="Milhes M."/>
            <person name="Lampietro C."/>
            <person name="Lopez Roques C."/>
            <person name="Donnadieu C."/>
            <person name="Braasch I."/>
            <person name="Desvignes T."/>
            <person name="Postlethwait J."/>
            <person name="Bobe J."/>
            <person name="Guiguen Y."/>
            <person name="Dirks R."/>
        </authorList>
    </citation>
    <scope>NUCLEOTIDE SEQUENCE</scope>
    <source>
        <strain evidence="6">Tag_6206</strain>
        <tissue evidence="6">Liver</tissue>
    </source>
</reference>
<feature type="domain" description="Ig-like" evidence="5">
    <location>
        <begin position="203"/>
        <end position="273"/>
    </location>
</feature>
<dbReference type="SUPFAM" id="SSF54452">
    <property type="entry name" value="MHC antigen-recognition domain"/>
    <property type="match status" value="1"/>
</dbReference>
<evidence type="ECO:0000259" key="5">
    <source>
        <dbReference type="PROSITE" id="PS50835"/>
    </source>
</evidence>
<dbReference type="PANTHER" id="PTHR16675:SF237">
    <property type="entry name" value="MHC CLASS I ANTIGEN TRANSCRIPT VARIANT 1-RELATED"/>
    <property type="match status" value="1"/>
</dbReference>
<keyword evidence="2" id="KW-0393">Immunoglobulin domain</keyword>
<dbReference type="Pfam" id="PF07654">
    <property type="entry name" value="C1-set"/>
    <property type="match status" value="2"/>
</dbReference>
<organism evidence="6 7">
    <name type="scientific">Anguilla anguilla</name>
    <name type="common">European freshwater eel</name>
    <name type="synonym">Muraena anguilla</name>
    <dbReference type="NCBI Taxonomy" id="7936"/>
    <lineage>
        <taxon>Eukaryota</taxon>
        <taxon>Metazoa</taxon>
        <taxon>Chordata</taxon>
        <taxon>Craniata</taxon>
        <taxon>Vertebrata</taxon>
        <taxon>Euteleostomi</taxon>
        <taxon>Actinopterygii</taxon>
        <taxon>Neopterygii</taxon>
        <taxon>Teleostei</taxon>
        <taxon>Anguilliformes</taxon>
        <taxon>Anguillidae</taxon>
        <taxon>Anguilla</taxon>
    </lineage>
</organism>
<evidence type="ECO:0000256" key="4">
    <source>
        <dbReference type="SAM" id="SignalP"/>
    </source>
</evidence>
<dbReference type="InterPro" id="IPR036179">
    <property type="entry name" value="Ig-like_dom_sf"/>
</dbReference>
<gene>
    <name evidence="6" type="ORF">ANANG_G00285230</name>
</gene>
<dbReference type="InterPro" id="IPR003597">
    <property type="entry name" value="Ig_C1-set"/>
</dbReference>
<dbReference type="InterPro" id="IPR011161">
    <property type="entry name" value="MHC_I-like_Ag-recog"/>
</dbReference>
<feature type="chain" id="PRO_5038657915" description="Ig-like domain-containing protein" evidence="4">
    <location>
        <begin position="20"/>
        <end position="353"/>
    </location>
</feature>
<sequence>MRVLALLCVVLYGICGGNAASHSLKYVCTAVTWGTDSLDFTIVGLLDDEEFLYYDSKSRRMIPKTAWIRENEGADYWDEQTQKALDAHQTFKANIRNAMQHYNSTQGVHRFQYGCHWDDDTRDPEQIEHYEYQGKDILTYDMKTWPFITPAQQMFISAVKWNLAKRKNDTQYLTQICVEALKKYVSYRMIALGRTEGPLLSWCYLSCDQILPRDIMVTWQRNGKDLDVQLGETVRNGDGTFQTTSYLTVKPEDWKGQNYTCTVQHKSLKQDIVLPVKEENINKRNGKDLDVEPGETVRNGDGTFQTTSNLTVKPEDWKSQNYTCTVQHKSLKQDIVLPVKEENIKRKTDIKSE</sequence>
<dbReference type="EMBL" id="JAFIRN010000017">
    <property type="protein sequence ID" value="KAG5831895.1"/>
    <property type="molecule type" value="Genomic_DNA"/>
</dbReference>
<name>A0A9D3LMU4_ANGAN</name>
<dbReference type="GO" id="GO:0009897">
    <property type="term" value="C:external side of plasma membrane"/>
    <property type="evidence" value="ECO:0007669"/>
    <property type="project" value="TreeGrafter"/>
</dbReference>
<dbReference type="SUPFAM" id="SSF48726">
    <property type="entry name" value="Immunoglobulin"/>
    <property type="match status" value="2"/>
</dbReference>
<dbReference type="InterPro" id="IPR001039">
    <property type="entry name" value="MHC_I_a_a1/a2"/>
</dbReference>
<comment type="similarity">
    <text evidence="3">Belongs to the MHC class I family.</text>
</comment>
<dbReference type="PROSITE" id="PS50835">
    <property type="entry name" value="IG_LIKE"/>
    <property type="match status" value="1"/>
</dbReference>
<dbReference type="InterPro" id="IPR011162">
    <property type="entry name" value="MHC_I/II-like_Ag-recog"/>
</dbReference>
<protein>
    <recommendedName>
        <fullName evidence="5">Ig-like domain-containing protein</fullName>
    </recommendedName>
</protein>
<dbReference type="InterPro" id="IPR050208">
    <property type="entry name" value="MHC_class-I_related"/>
</dbReference>
<keyword evidence="7" id="KW-1185">Reference proteome</keyword>
<dbReference type="Gene3D" id="3.30.500.10">
    <property type="entry name" value="MHC class I-like antigen recognition-like"/>
    <property type="match status" value="1"/>
</dbReference>
<comment type="caution">
    <text evidence="6">The sequence shown here is derived from an EMBL/GenBank/DDBJ whole genome shotgun (WGS) entry which is preliminary data.</text>
</comment>
<proteinExistence type="inferred from homology"/>
<feature type="signal peptide" evidence="4">
    <location>
        <begin position="1"/>
        <end position="19"/>
    </location>
</feature>
<dbReference type="PROSITE" id="PS00290">
    <property type="entry name" value="IG_MHC"/>
    <property type="match status" value="2"/>
</dbReference>
<dbReference type="InterPro" id="IPR007110">
    <property type="entry name" value="Ig-like_dom"/>
</dbReference>